<dbReference type="SUPFAM" id="SSF82866">
    <property type="entry name" value="Multidrug efflux transporter AcrB transmembrane domain"/>
    <property type="match status" value="2"/>
</dbReference>
<dbReference type="GO" id="GO:0008324">
    <property type="term" value="F:monoatomic cation transmembrane transporter activity"/>
    <property type="evidence" value="ECO:0007669"/>
    <property type="project" value="InterPro"/>
</dbReference>
<organism evidence="9 10">
    <name type="scientific">Candidatus Manganitrophus noduliformans</name>
    <dbReference type="NCBI Taxonomy" id="2606439"/>
    <lineage>
        <taxon>Bacteria</taxon>
        <taxon>Pseudomonadati</taxon>
        <taxon>Nitrospirota</taxon>
        <taxon>Nitrospiria</taxon>
        <taxon>Candidatus Troglogloeales</taxon>
        <taxon>Candidatus Manganitrophaceae</taxon>
        <taxon>Candidatus Manganitrophus</taxon>
    </lineage>
</organism>
<evidence type="ECO:0000256" key="8">
    <source>
        <dbReference type="SAM" id="Phobius"/>
    </source>
</evidence>
<evidence type="ECO:0000256" key="2">
    <source>
        <dbReference type="ARBA" id="ARBA00010942"/>
    </source>
</evidence>
<evidence type="ECO:0000256" key="3">
    <source>
        <dbReference type="ARBA" id="ARBA00022448"/>
    </source>
</evidence>
<dbReference type="RefSeq" id="WP_168058260.1">
    <property type="nucleotide sequence ID" value="NZ_VTOW01000001.1"/>
</dbReference>
<name>A0A7X6I9T2_9BACT</name>
<comment type="similarity">
    <text evidence="2">Belongs to the resistance-nodulation-cell division (RND) (TC 2.A.6) family.</text>
</comment>
<evidence type="ECO:0000313" key="10">
    <source>
        <dbReference type="Proteomes" id="UP000534783"/>
    </source>
</evidence>
<evidence type="ECO:0000256" key="6">
    <source>
        <dbReference type="ARBA" id="ARBA00022989"/>
    </source>
</evidence>
<dbReference type="SUPFAM" id="SSF82714">
    <property type="entry name" value="Multidrug efflux transporter AcrB TolC docking domain, DN and DC subdomains"/>
    <property type="match status" value="2"/>
</dbReference>
<dbReference type="AlphaFoldDB" id="A0A7X6I9T2"/>
<feature type="transmembrane region" description="Helical" evidence="8">
    <location>
        <begin position="363"/>
        <end position="384"/>
    </location>
</feature>
<evidence type="ECO:0000313" key="9">
    <source>
        <dbReference type="EMBL" id="NKE69986.1"/>
    </source>
</evidence>
<keyword evidence="7 8" id="KW-0472">Membrane</keyword>
<dbReference type="PANTHER" id="PTHR32063">
    <property type="match status" value="1"/>
</dbReference>
<feature type="transmembrane region" description="Helical" evidence="8">
    <location>
        <begin position="1005"/>
        <end position="1031"/>
    </location>
</feature>
<dbReference type="Proteomes" id="UP000534783">
    <property type="component" value="Unassembled WGS sequence"/>
</dbReference>
<dbReference type="Pfam" id="PF00873">
    <property type="entry name" value="ACR_tran"/>
    <property type="match status" value="1"/>
</dbReference>
<dbReference type="SUPFAM" id="SSF82693">
    <property type="entry name" value="Multidrug efflux transporter AcrB pore domain, PN1, PN2, PC1 and PC2 subdomains"/>
    <property type="match status" value="2"/>
</dbReference>
<feature type="transmembrane region" description="Helical" evidence="8">
    <location>
        <begin position="977"/>
        <end position="993"/>
    </location>
</feature>
<dbReference type="PRINTS" id="PR00702">
    <property type="entry name" value="ACRIFLAVINRP"/>
</dbReference>
<comment type="subcellular location">
    <subcellularLocation>
        <location evidence="1">Cell membrane</location>
        <topology evidence="1">Multi-pass membrane protein</topology>
    </subcellularLocation>
</comment>
<evidence type="ECO:0000256" key="1">
    <source>
        <dbReference type="ARBA" id="ARBA00004651"/>
    </source>
</evidence>
<feature type="transmembrane region" description="Helical" evidence="8">
    <location>
        <begin position="893"/>
        <end position="913"/>
    </location>
</feature>
<evidence type="ECO:0000256" key="7">
    <source>
        <dbReference type="ARBA" id="ARBA00023136"/>
    </source>
</evidence>
<keyword evidence="10" id="KW-1185">Reference proteome</keyword>
<comment type="caution">
    <text evidence="9">The sequence shown here is derived from an EMBL/GenBank/DDBJ whole genome shotgun (WGS) entry which is preliminary data.</text>
</comment>
<dbReference type="InterPro" id="IPR027463">
    <property type="entry name" value="AcrB_DN_DC_subdom"/>
</dbReference>
<keyword evidence="6 8" id="KW-1133">Transmembrane helix</keyword>
<evidence type="ECO:0000256" key="4">
    <source>
        <dbReference type="ARBA" id="ARBA00022475"/>
    </source>
</evidence>
<keyword evidence="4" id="KW-1003">Cell membrane</keyword>
<feature type="transmembrane region" description="Helical" evidence="8">
    <location>
        <begin position="474"/>
        <end position="500"/>
    </location>
</feature>
<keyword evidence="3" id="KW-0813">Transport</keyword>
<dbReference type="Gene3D" id="3.30.70.1320">
    <property type="entry name" value="Multidrug efflux transporter AcrB pore domain like"/>
    <property type="match status" value="1"/>
</dbReference>
<dbReference type="NCBIfam" id="TIGR00914">
    <property type="entry name" value="2A0601"/>
    <property type="match status" value="1"/>
</dbReference>
<protein>
    <submittedName>
        <fullName evidence="9">Efflux RND transporter permease subunit</fullName>
    </submittedName>
</protein>
<dbReference type="Gene3D" id="3.30.70.1430">
    <property type="entry name" value="Multidrug efflux transporter AcrB pore domain"/>
    <property type="match status" value="2"/>
</dbReference>
<dbReference type="InterPro" id="IPR001036">
    <property type="entry name" value="Acrflvin-R"/>
</dbReference>
<dbReference type="Gene3D" id="1.20.1640.10">
    <property type="entry name" value="Multidrug efflux transporter AcrB transmembrane domain"/>
    <property type="match status" value="2"/>
</dbReference>
<sequence length="1057" mass="117052">MLAKIIEYSAKNKFLVLLMIFFLSAWGIWAMRKVPLDAIPDLSDVQVIIYTEWPGRSPDLVEDQITYPVVTSMIAAPKVKDVRGQSMLGFSFVYVIFEDDTDLYWARSRVLEYLQGVADKLPEGVTPRLGPDATGVGWVYQYALIDETGRHDLADLRSFQDWTLRYWLQSVPGVAEIASIGGFVKQYQVNIDPNKLSAYNLSLREVTEKIRMSNDDVGGRVIEQAGREYMVRGRGYIQSLDDLRSVVLGTNPQGTPIRVSDVARVSFGPDIRRGVVELNGKGEAVGGIVVMRYGANALEVIEGVKAKLREIEPSLPEGMKIIPTYDRSELIRASIDTLKEELIKLAAVVSVVTAVFLFHLPSAFVAIITLPVAILISFILMYYLGITSNIMSLGGIAIAIGAMVDSSIVMVENAHKRLERWEAEGSVGSRNEVIVSAAKEVGPALFFALLIISVAFLPIFVLQGQEGRLFSPLAYTKIFAMLFAAFLAITLTPALMVLFVRGKIRPEAQNPISRFLIAVYDPALRSALRWPKTMLALTVLLLLSTIPIFLKLGSEFMPPLNEGSILYMPTTLPGISITEATRILSLQDRMLKEIPEVERVFGKIGQAQTPTDPAPLSMTETTVTLKPKEQWRPGMTWEKLIDEMDKKLQFPGMPNIWWMPIQTRTEMLATGVRSSVGVKILGSDLNEIEEIGLQIEGIMGTVPGTRSAFFERVTGGYYLDFKIDRRQAARYGLTVEEIEEVIESAVGGKNISQVIAGRARYPINVRYSREYRDDLEKLKRVFVAAPSGAQIPLAQVAEIGYTEGPPMIKNENGMLSGTVFVDVAGRDLGGFVQEAKKVVSEKVKMPPGYALVWAGQYEYLERAKAQLMYVVPLTLLIVFLLLYFHFKSVQKSLIIFLAIPFSLIGATWIVYLLGYNMSVAVWVGIIALAGVDAETGVVMVLYLDEAFDRRRKEGKMTTLSDLYAAVMDGAVQRVRPKLMTISTTIAGLVPILWSTGTGADVMKRIAAPMVGGMVSAAILELLVLPVIYLLWRKPGLGRERRERPEESSVILSGTVKE</sequence>
<feature type="transmembrane region" description="Helical" evidence="8">
    <location>
        <begin position="919"/>
        <end position="943"/>
    </location>
</feature>
<dbReference type="Gene3D" id="3.30.70.1440">
    <property type="entry name" value="Multidrug efflux transporter AcrB pore domain"/>
    <property type="match status" value="1"/>
</dbReference>
<dbReference type="Gene3D" id="3.30.2090.10">
    <property type="entry name" value="Multidrug efflux transporter AcrB TolC docking domain, DN and DC subdomains"/>
    <property type="match status" value="2"/>
</dbReference>
<dbReference type="GO" id="GO:0042910">
    <property type="term" value="F:xenobiotic transmembrane transporter activity"/>
    <property type="evidence" value="ECO:0007669"/>
    <property type="project" value="TreeGrafter"/>
</dbReference>
<dbReference type="InterPro" id="IPR004763">
    <property type="entry name" value="CusA-like"/>
</dbReference>
<reference evidence="9 10" key="1">
    <citation type="journal article" date="2020" name="Nature">
        <title>Bacterial chemolithoautotrophy via manganese oxidation.</title>
        <authorList>
            <person name="Yu H."/>
            <person name="Leadbetter J.R."/>
        </authorList>
    </citation>
    <scope>NUCLEOTIDE SEQUENCE [LARGE SCALE GENOMIC DNA]</scope>
    <source>
        <strain evidence="9 10">Mn-1</strain>
    </source>
</reference>
<proteinExistence type="inferred from homology"/>
<feature type="transmembrane region" description="Helical" evidence="8">
    <location>
        <begin position="533"/>
        <end position="550"/>
    </location>
</feature>
<keyword evidence="5 8" id="KW-0812">Transmembrane</keyword>
<dbReference type="GO" id="GO:0005886">
    <property type="term" value="C:plasma membrane"/>
    <property type="evidence" value="ECO:0007669"/>
    <property type="project" value="UniProtKB-SubCell"/>
</dbReference>
<accession>A0A7X6I9T2</accession>
<feature type="transmembrane region" description="Helical" evidence="8">
    <location>
        <begin position="867"/>
        <end position="886"/>
    </location>
</feature>
<dbReference type="EMBL" id="VTOW01000001">
    <property type="protein sequence ID" value="NKE69986.1"/>
    <property type="molecule type" value="Genomic_DNA"/>
</dbReference>
<evidence type="ECO:0000256" key="5">
    <source>
        <dbReference type="ARBA" id="ARBA00022692"/>
    </source>
</evidence>
<gene>
    <name evidence="9" type="ORF">MNODULE_04415</name>
</gene>
<feature type="transmembrane region" description="Helical" evidence="8">
    <location>
        <begin position="444"/>
        <end position="462"/>
    </location>
</feature>
<dbReference type="PANTHER" id="PTHR32063:SF19">
    <property type="entry name" value="CATION EFFLUX SYSTEM PROTEIN CUSA"/>
    <property type="match status" value="1"/>
</dbReference>